<dbReference type="EMBL" id="JBHUIP010000016">
    <property type="protein sequence ID" value="MFD2265131.1"/>
    <property type="molecule type" value="Genomic_DNA"/>
</dbReference>
<feature type="domain" description="Carbohydrate kinase FGGY C-terminal" evidence="5">
    <location>
        <begin position="249"/>
        <end position="424"/>
    </location>
</feature>
<accession>A0ABW5E0D7</accession>
<dbReference type="Pfam" id="PF00370">
    <property type="entry name" value="FGGY_N"/>
    <property type="match status" value="1"/>
</dbReference>
<dbReference type="Pfam" id="PF21546">
    <property type="entry name" value="FGGY_C_2"/>
    <property type="match status" value="1"/>
</dbReference>
<evidence type="ECO:0000259" key="4">
    <source>
        <dbReference type="Pfam" id="PF00370"/>
    </source>
</evidence>
<comment type="caution">
    <text evidence="6">The sequence shown here is derived from an EMBL/GenBank/DDBJ whole genome shotgun (WGS) entry which is preliminary data.</text>
</comment>
<evidence type="ECO:0000313" key="6">
    <source>
        <dbReference type="EMBL" id="MFD2265131.1"/>
    </source>
</evidence>
<gene>
    <name evidence="6" type="ORF">ACFSM5_19670</name>
</gene>
<evidence type="ECO:0000256" key="1">
    <source>
        <dbReference type="ARBA" id="ARBA00009156"/>
    </source>
</evidence>
<keyword evidence="2 6" id="KW-0808">Transferase</keyword>
<dbReference type="SUPFAM" id="SSF53067">
    <property type="entry name" value="Actin-like ATPase domain"/>
    <property type="match status" value="2"/>
</dbReference>
<comment type="similarity">
    <text evidence="1">Belongs to the FGGY kinase family.</text>
</comment>
<name>A0ABW5E0D7_9PROT</name>
<dbReference type="InterPro" id="IPR050406">
    <property type="entry name" value="FGGY_Carb_Kinase"/>
</dbReference>
<dbReference type="PANTHER" id="PTHR43095">
    <property type="entry name" value="SUGAR KINASE"/>
    <property type="match status" value="1"/>
</dbReference>
<dbReference type="EC" id="2.7.1.-" evidence="6"/>
<dbReference type="Gene3D" id="3.30.420.40">
    <property type="match status" value="2"/>
</dbReference>
<organism evidence="6 7">
    <name type="scientific">Lacibacterium aquatile</name>
    <dbReference type="NCBI Taxonomy" id="1168082"/>
    <lineage>
        <taxon>Bacteria</taxon>
        <taxon>Pseudomonadati</taxon>
        <taxon>Pseudomonadota</taxon>
        <taxon>Alphaproteobacteria</taxon>
        <taxon>Rhodospirillales</taxon>
        <taxon>Rhodospirillaceae</taxon>
    </lineage>
</organism>
<reference evidence="7" key="1">
    <citation type="journal article" date="2019" name="Int. J. Syst. Evol. Microbiol.">
        <title>The Global Catalogue of Microorganisms (GCM) 10K type strain sequencing project: providing services to taxonomists for standard genome sequencing and annotation.</title>
        <authorList>
            <consortium name="The Broad Institute Genomics Platform"/>
            <consortium name="The Broad Institute Genome Sequencing Center for Infectious Disease"/>
            <person name="Wu L."/>
            <person name="Ma J."/>
        </authorList>
    </citation>
    <scope>NUCLEOTIDE SEQUENCE [LARGE SCALE GENOMIC DNA]</scope>
    <source>
        <strain evidence="7">CGMCC 1.19062</strain>
    </source>
</reference>
<sequence length="454" mass="48828">MTLPARFIAVLDIGKTNVKLVGHDLDAGTDFFVRQMPNRVLRDGPYPHFDIETIWQFLLTSLTDLQREQPFEAISITTHGAAAALINDTGLVLPILDYEHTGPDELAADYDRLRPPFSESFSPRLPMGLNLGAQLYWQQVCFPQEFAATTAILTYPQYWAWRLTGITSTEATSLGCHTDLWQPKSGLASTLVRKAGWADKLAPLHLAFDALGPVKPEIAAQIGLANSVPVHCGIHDSNASLLPHLLAQEAPFSVISTGTWAVLFAVGGKLDGMDPARDTLVNVDAFGRPVPSARFMAGREFDLITGGTVAEPDAAALASVLSAGKMALPAFAEGTGPFPNSSGRLTHEDLNAQERTAVASLYAALMTEVCLELLRADGASVIEGPFARNALYCEALAAAIGRPVKVSQSATGTSAGAALLVRREDRAGPLSLPPARYELDGFQRYRKAWRAQVL</sequence>
<dbReference type="CDD" id="cd07772">
    <property type="entry name" value="ASKHA_NBD_FGGY_NaCK-like"/>
    <property type="match status" value="1"/>
</dbReference>
<dbReference type="InterPro" id="IPR018484">
    <property type="entry name" value="FGGY_N"/>
</dbReference>
<dbReference type="InterPro" id="IPR043129">
    <property type="entry name" value="ATPase_NBD"/>
</dbReference>
<evidence type="ECO:0000256" key="3">
    <source>
        <dbReference type="ARBA" id="ARBA00022777"/>
    </source>
</evidence>
<dbReference type="PANTHER" id="PTHR43095:SF5">
    <property type="entry name" value="XYLULOSE KINASE"/>
    <property type="match status" value="1"/>
</dbReference>
<evidence type="ECO:0000259" key="5">
    <source>
        <dbReference type="Pfam" id="PF21546"/>
    </source>
</evidence>
<dbReference type="GO" id="GO:0016301">
    <property type="term" value="F:kinase activity"/>
    <property type="evidence" value="ECO:0007669"/>
    <property type="project" value="UniProtKB-KW"/>
</dbReference>
<proteinExistence type="inferred from homology"/>
<dbReference type="InterPro" id="IPR049382">
    <property type="entry name" value="FGGY_C_2"/>
</dbReference>
<keyword evidence="7" id="KW-1185">Reference proteome</keyword>
<evidence type="ECO:0000256" key="2">
    <source>
        <dbReference type="ARBA" id="ARBA00022679"/>
    </source>
</evidence>
<evidence type="ECO:0000313" key="7">
    <source>
        <dbReference type="Proteomes" id="UP001597295"/>
    </source>
</evidence>
<keyword evidence="3 6" id="KW-0418">Kinase</keyword>
<dbReference type="RefSeq" id="WP_379878303.1">
    <property type="nucleotide sequence ID" value="NZ_JBHUIP010000016.1"/>
</dbReference>
<feature type="domain" description="Carbohydrate kinase FGGY N-terminal" evidence="4">
    <location>
        <begin position="8"/>
        <end position="242"/>
    </location>
</feature>
<protein>
    <submittedName>
        <fullName evidence="6">FGGY-family carbohydrate kinase</fullName>
        <ecNumber evidence="6">2.7.1.-</ecNumber>
    </submittedName>
</protein>
<dbReference type="Proteomes" id="UP001597295">
    <property type="component" value="Unassembled WGS sequence"/>
</dbReference>